<gene>
    <name evidence="2" type="ORF">RA178_04680</name>
</gene>
<dbReference type="EMBL" id="CP132914">
    <property type="protein sequence ID" value="WMB73924.1"/>
    <property type="molecule type" value="Genomic_DNA"/>
</dbReference>
<dbReference type="RefSeq" id="WP_306684748.1">
    <property type="nucleotide sequence ID" value="NZ_CP132914.1"/>
</dbReference>
<accession>A0AA50KFG2</accession>
<proteinExistence type="predicted"/>
<keyword evidence="1" id="KW-0472">Membrane</keyword>
<keyword evidence="1" id="KW-0812">Transmembrane</keyword>
<feature type="transmembrane region" description="Helical" evidence="1">
    <location>
        <begin position="77"/>
        <end position="95"/>
    </location>
</feature>
<dbReference type="KEGG" id="sog:RA178_04680"/>
<evidence type="ECO:0000256" key="1">
    <source>
        <dbReference type="SAM" id="Phobius"/>
    </source>
</evidence>
<protein>
    <submittedName>
        <fullName evidence="2">Uncharacterized protein</fullName>
    </submittedName>
</protein>
<sequence length="143" mass="16611">MKFLVIIFGIAVSIFMHGSGLSVDNKWWWDLLLFFNVKALSENLGIAVFCFWIHLPLMIIFSLACALIINRVRYPRYFIYSVLGTSFFTFIVLPSLPVFDVLLAGGMSPLRFIDIFVKTLMFLTLFFVFNILMKKYNRLNLFG</sequence>
<keyword evidence="1" id="KW-1133">Transmembrane helix</keyword>
<organism evidence="2">
    <name type="scientific">Shewanella oncorhynchi</name>
    <dbReference type="NCBI Taxonomy" id="2726434"/>
    <lineage>
        <taxon>Bacteria</taxon>
        <taxon>Pseudomonadati</taxon>
        <taxon>Pseudomonadota</taxon>
        <taxon>Gammaproteobacteria</taxon>
        <taxon>Alteromonadales</taxon>
        <taxon>Shewanellaceae</taxon>
        <taxon>Shewanella</taxon>
    </lineage>
</organism>
<reference evidence="2" key="1">
    <citation type="submission" date="2023-08" db="EMBL/GenBank/DDBJ databases">
        <title>Complete genome sequence of Shewanella oncorhynchi Z-P2, a siderophore putrebactin-producing bacterium.</title>
        <authorList>
            <person name="Zhang Y."/>
        </authorList>
    </citation>
    <scope>NUCLEOTIDE SEQUENCE</scope>
    <source>
        <strain evidence="2">Z-P2</strain>
    </source>
</reference>
<evidence type="ECO:0000313" key="2">
    <source>
        <dbReference type="EMBL" id="WMB73924.1"/>
    </source>
</evidence>
<dbReference type="Proteomes" id="UP001236800">
    <property type="component" value="Chromosome"/>
</dbReference>
<feature type="transmembrane region" description="Helical" evidence="1">
    <location>
        <begin position="115"/>
        <end position="133"/>
    </location>
</feature>
<dbReference type="GeneID" id="301338454"/>
<dbReference type="AlphaFoldDB" id="A0AA50KFG2"/>
<feature type="transmembrane region" description="Helical" evidence="1">
    <location>
        <begin position="46"/>
        <end position="70"/>
    </location>
</feature>
<name>A0AA50KFG2_9GAMM</name>